<feature type="domain" description="Cwf19-like C-terminal" evidence="4">
    <location>
        <begin position="375"/>
        <end position="497"/>
    </location>
</feature>
<dbReference type="InterPro" id="IPR040194">
    <property type="entry name" value="Cwf19-like"/>
</dbReference>
<feature type="compositionally biased region" description="Basic and acidic residues" evidence="2">
    <location>
        <begin position="39"/>
        <end position="53"/>
    </location>
</feature>
<gene>
    <name evidence="5" type="primary">LOC106121710</name>
</gene>
<feature type="region of interest" description="Disordered" evidence="2">
    <location>
        <begin position="251"/>
        <end position="299"/>
    </location>
</feature>
<dbReference type="GO" id="GO:0071014">
    <property type="term" value="C:post-mRNA release spliceosomal complex"/>
    <property type="evidence" value="ECO:0007669"/>
    <property type="project" value="TreeGrafter"/>
</dbReference>
<dbReference type="Pfam" id="PF04677">
    <property type="entry name" value="CwfJ_C_1"/>
    <property type="match status" value="1"/>
</dbReference>
<evidence type="ECO:0000256" key="2">
    <source>
        <dbReference type="SAM" id="MobiDB-lite"/>
    </source>
</evidence>
<feature type="compositionally biased region" description="Basic residues" evidence="2">
    <location>
        <begin position="1"/>
        <end position="24"/>
    </location>
</feature>
<feature type="region of interest" description="Disordered" evidence="2">
    <location>
        <begin position="1"/>
        <end position="210"/>
    </location>
</feature>
<dbReference type="KEGG" id="pxu:106121710"/>
<name>A0AAJ7EDH2_PAPXU</name>
<feature type="compositionally biased region" description="Low complexity" evidence="2">
    <location>
        <begin position="27"/>
        <end position="37"/>
    </location>
</feature>
<dbReference type="InterPro" id="IPR006768">
    <property type="entry name" value="Cwf19-like_C_dom-1"/>
</dbReference>
<evidence type="ECO:0000313" key="5">
    <source>
        <dbReference type="RefSeq" id="XP_013172942.1"/>
    </source>
</evidence>
<accession>A0AAJ7EDH2</accession>
<evidence type="ECO:0000259" key="3">
    <source>
        <dbReference type="Pfam" id="PF04676"/>
    </source>
</evidence>
<dbReference type="Pfam" id="PF04676">
    <property type="entry name" value="CwfJ_C_2"/>
    <property type="match status" value="1"/>
</dbReference>
<dbReference type="Gene3D" id="3.30.428.10">
    <property type="entry name" value="HIT-like"/>
    <property type="match status" value="1"/>
</dbReference>
<evidence type="ECO:0000259" key="4">
    <source>
        <dbReference type="Pfam" id="PF04677"/>
    </source>
</evidence>
<dbReference type="SUPFAM" id="SSF54197">
    <property type="entry name" value="HIT-like"/>
    <property type="match status" value="1"/>
</dbReference>
<evidence type="ECO:0000256" key="1">
    <source>
        <dbReference type="ARBA" id="ARBA00006795"/>
    </source>
</evidence>
<organism evidence="5">
    <name type="scientific">Papilio xuthus</name>
    <name type="common">Asian swallowtail butterfly</name>
    <dbReference type="NCBI Taxonomy" id="66420"/>
    <lineage>
        <taxon>Eukaryota</taxon>
        <taxon>Metazoa</taxon>
        <taxon>Ecdysozoa</taxon>
        <taxon>Arthropoda</taxon>
        <taxon>Hexapoda</taxon>
        <taxon>Insecta</taxon>
        <taxon>Pterygota</taxon>
        <taxon>Neoptera</taxon>
        <taxon>Endopterygota</taxon>
        <taxon>Lepidoptera</taxon>
        <taxon>Glossata</taxon>
        <taxon>Ditrysia</taxon>
        <taxon>Papilionoidea</taxon>
        <taxon>Papilionidae</taxon>
        <taxon>Papilioninae</taxon>
        <taxon>Papilio</taxon>
    </lineage>
</organism>
<dbReference type="InterPro" id="IPR036265">
    <property type="entry name" value="HIT-like_sf"/>
</dbReference>
<feature type="compositionally biased region" description="Polar residues" evidence="2">
    <location>
        <begin position="178"/>
        <end position="191"/>
    </location>
</feature>
<dbReference type="InterPro" id="IPR006767">
    <property type="entry name" value="Cwf19-like_C_dom-2"/>
</dbReference>
<dbReference type="GO" id="GO:0000398">
    <property type="term" value="P:mRNA splicing, via spliceosome"/>
    <property type="evidence" value="ECO:0007669"/>
    <property type="project" value="TreeGrafter"/>
</dbReference>
<feature type="compositionally biased region" description="Basic and acidic residues" evidence="2">
    <location>
        <begin position="143"/>
        <end position="177"/>
    </location>
</feature>
<feature type="domain" description="Cwf19-like protein C-terminal" evidence="3">
    <location>
        <begin position="506"/>
        <end position="598"/>
    </location>
</feature>
<dbReference type="Proteomes" id="UP000694872">
    <property type="component" value="Unplaced"/>
</dbReference>
<sequence length="605" mass="70058">MKEKREKKKKHKKDKLKHKKSKKKTYSESSSSSSQSDEWVEKDTGTSKNRDEWMSMTGMLKTYTKDDVKISREDNKKHIDSYNPSTSSRELNPYWKDGGSGVPQSHESFCKSRQFMKPSDDDDDYYTKPLSNKGKQMTRTRHEHRDDRNVDERKNYNWRKNENREEKQDYINKHDYGTKTNESLSDKSLSATMKVPSEESSEKGSSSSLYLSDEKMNKLAAKIVKAEIMGDTKLVNELKVKLEAARDYRKQNPGVKDDDSGIMLMTTTPSGNSRPLSKADLSGDPRSKGGKRKAETHNANQRVKYFGNDDKYNLSQMFEQEKYGTNYDQDAELAAIAAKHRNPNDDLEDIFVDEISKNRNVAKDNEKERQNAINQSMKLERSLEGCEYCIDSKNMLKHLIVSYGSKVYVALPAKKSLVKGHCIITTLQHNTCVTSLDEDIWEEILNYRKMITQFFNCQNKDVVFFETATRLHRYPHMVINCVPLPRDIGDMASIYFKKALLECEAEWSMNKKVVDLKGKNIRKGVPKGLPYFWVDFGMDPGFAHVIEDQQLFPKTFAEEIIGGILDLNHNLWKNPQREYGDVQRQKVLEFVNEWKPFETSMKNKV</sequence>
<feature type="compositionally biased region" description="Basic and acidic residues" evidence="2">
    <location>
        <begin position="63"/>
        <end position="80"/>
    </location>
</feature>
<feature type="compositionally biased region" description="Polar residues" evidence="2">
    <location>
        <begin position="265"/>
        <end position="275"/>
    </location>
</feature>
<dbReference type="PANTHER" id="PTHR12072:SF5">
    <property type="entry name" value="CWF19-LIKE PROTEIN 2"/>
    <property type="match status" value="1"/>
</dbReference>
<protein>
    <submittedName>
        <fullName evidence="5">CWF19-like protein 2 homolog</fullName>
    </submittedName>
</protein>
<reference evidence="5" key="1">
    <citation type="submission" date="2025-08" db="UniProtKB">
        <authorList>
            <consortium name="RefSeq"/>
        </authorList>
    </citation>
    <scope>IDENTIFICATION</scope>
</reference>
<dbReference type="PANTHER" id="PTHR12072">
    <property type="entry name" value="CWF19, CELL CYCLE CONTROL PROTEIN"/>
    <property type="match status" value="1"/>
</dbReference>
<dbReference type="RefSeq" id="XP_013172942.1">
    <property type="nucleotide sequence ID" value="XM_013317488.1"/>
</dbReference>
<dbReference type="AlphaFoldDB" id="A0AAJ7EDH2"/>
<feature type="compositionally biased region" description="Basic and acidic residues" evidence="2">
    <location>
        <begin position="281"/>
        <end position="296"/>
    </location>
</feature>
<comment type="similarity">
    <text evidence="1">Belongs to the CWF19 family.</text>
</comment>
<dbReference type="GeneID" id="106121710"/>
<proteinExistence type="inferred from homology"/>